<dbReference type="InterPro" id="IPR015943">
    <property type="entry name" value="WD40/YVTN_repeat-like_dom_sf"/>
</dbReference>
<dbReference type="PRINTS" id="PR00320">
    <property type="entry name" value="GPROTEINBRPT"/>
</dbReference>
<dbReference type="InterPro" id="IPR020472">
    <property type="entry name" value="WD40_PAC1"/>
</dbReference>
<proteinExistence type="predicted"/>
<keyword evidence="2" id="KW-1185">Reference proteome</keyword>
<dbReference type="Proteomes" id="UP000268093">
    <property type="component" value="Unassembled WGS sequence"/>
</dbReference>
<comment type="caution">
    <text evidence="1">The sequence shown here is derived from an EMBL/GenBank/DDBJ whole genome shotgun (WGS) entry which is preliminary data.</text>
</comment>
<dbReference type="SMART" id="SM00320">
    <property type="entry name" value="WD40"/>
    <property type="match status" value="7"/>
</dbReference>
<dbReference type="Pfam" id="PF09384">
    <property type="entry name" value="UTP15_C"/>
    <property type="match status" value="1"/>
</dbReference>
<dbReference type="OrthoDB" id="431715at2759"/>
<protein>
    <submittedName>
        <fullName evidence="1">WD40-repeat-containing domain protein</fullName>
    </submittedName>
</protein>
<dbReference type="SUPFAM" id="SSF50978">
    <property type="entry name" value="WD40 repeat-like"/>
    <property type="match status" value="1"/>
</dbReference>
<dbReference type="PANTHER" id="PTHR19924">
    <property type="entry name" value="UTP15 U3 SMALL NUCLEOLAR RNA-ASSOCIATED PROTEIN 15 FAMILY MEMBER"/>
    <property type="match status" value="1"/>
</dbReference>
<organism evidence="1 2">
    <name type="scientific">Jimgerdemannia flammicorona</name>
    <dbReference type="NCBI Taxonomy" id="994334"/>
    <lineage>
        <taxon>Eukaryota</taxon>
        <taxon>Fungi</taxon>
        <taxon>Fungi incertae sedis</taxon>
        <taxon>Mucoromycota</taxon>
        <taxon>Mucoromycotina</taxon>
        <taxon>Endogonomycetes</taxon>
        <taxon>Endogonales</taxon>
        <taxon>Endogonaceae</taxon>
        <taxon>Jimgerdemannia</taxon>
    </lineage>
</organism>
<dbReference type="Pfam" id="PF00400">
    <property type="entry name" value="WD40"/>
    <property type="match status" value="3"/>
</dbReference>
<dbReference type="GO" id="GO:0045943">
    <property type="term" value="P:positive regulation of transcription by RNA polymerase I"/>
    <property type="evidence" value="ECO:0007669"/>
    <property type="project" value="TreeGrafter"/>
</dbReference>
<gene>
    <name evidence="1" type="ORF">BC936DRAFT_136901</name>
</gene>
<dbReference type="PROSITE" id="PS50294">
    <property type="entry name" value="WD_REPEATS_REGION"/>
    <property type="match status" value="2"/>
</dbReference>
<dbReference type="CDD" id="cd00200">
    <property type="entry name" value="WD40"/>
    <property type="match status" value="1"/>
</dbReference>
<name>A0A433CYI5_9FUNG</name>
<dbReference type="InterPro" id="IPR001680">
    <property type="entry name" value="WD40_rpt"/>
</dbReference>
<accession>A0A433CYI5</accession>
<sequence>MSTEYKKLTLKKYPRLPGRKTPEARYWRKFKSPILIKEYASVTAVHFSQAAPYDFAVTSSTRVQIYSSKTHSVKKTISRFKDVASSGSIRADGKLVVAGDATGLVQLFDINSRAILRTMRGHTHPVHTTKFSPNNTHILSTSDDKTVRIWDIPTETAVSVFANHEVRPSFYSIKHTNTDYVRAGLVSTDNPHLVLSGSYDQTVKLWDLRSNTCAMNMNHGAPIEDVSMFPGGGVVVSAGGPTLKIWDLLSGGRLMNSLSNHQKTITSLCFDGSYSRLLTGSLDQHVKVYNVQDYKVVHSVKYPAPVLSVALSPDDTHLVAGMTGGLLSIRQRQVRATEIATRQVEEDYIQGGTYKYFVRGQNNVGAQDDFKVESKRKKRLQNYDRFLRGFQYGNALDVVLRTNQPAIITVSLFQELIHRDGLRQALSGRDDISLEPIVQFLVTHVNNPKYTNLLIDVANVVIDMYSPVLGQSQFIDELFHRLCDKVKQEINFQKELVKVVGALEMVFAKSGGGGSAAAAAAAVGGSVIGSPNVGVGQAEIR</sequence>
<dbReference type="GO" id="GO:0005730">
    <property type="term" value="C:nucleolus"/>
    <property type="evidence" value="ECO:0007669"/>
    <property type="project" value="UniProtKB-SubCell"/>
</dbReference>
<dbReference type="PROSITE" id="PS00678">
    <property type="entry name" value="WD_REPEATS_1"/>
    <property type="match status" value="2"/>
</dbReference>
<dbReference type="PANTHER" id="PTHR19924:SF26">
    <property type="entry name" value="U3 SMALL NUCLEOLAR RNA-ASSOCIATED PROTEIN 15 HOMOLOG"/>
    <property type="match status" value="1"/>
</dbReference>
<dbReference type="PROSITE" id="PS50082">
    <property type="entry name" value="WD_REPEATS_2"/>
    <property type="match status" value="3"/>
</dbReference>
<reference evidence="1 2" key="1">
    <citation type="journal article" date="2018" name="New Phytol.">
        <title>Phylogenomics of Endogonaceae and evolution of mycorrhizas within Mucoromycota.</title>
        <authorList>
            <person name="Chang Y."/>
            <person name="Desiro A."/>
            <person name="Na H."/>
            <person name="Sandor L."/>
            <person name="Lipzen A."/>
            <person name="Clum A."/>
            <person name="Barry K."/>
            <person name="Grigoriev I.V."/>
            <person name="Martin F.M."/>
            <person name="Stajich J.E."/>
            <person name="Smith M.E."/>
            <person name="Bonito G."/>
            <person name="Spatafora J.W."/>
        </authorList>
    </citation>
    <scope>NUCLEOTIDE SEQUENCE [LARGE SCALE GENOMIC DNA]</scope>
    <source>
        <strain evidence="1 2">GMNB39</strain>
    </source>
</reference>
<dbReference type="Gene3D" id="2.130.10.10">
    <property type="entry name" value="YVTN repeat-like/Quinoprotein amine dehydrogenase"/>
    <property type="match status" value="2"/>
</dbReference>
<dbReference type="GO" id="GO:0006364">
    <property type="term" value="P:rRNA processing"/>
    <property type="evidence" value="ECO:0007669"/>
    <property type="project" value="UniProtKB-KW"/>
</dbReference>
<evidence type="ECO:0000313" key="2">
    <source>
        <dbReference type="Proteomes" id="UP000268093"/>
    </source>
</evidence>
<dbReference type="InterPro" id="IPR019775">
    <property type="entry name" value="WD40_repeat_CS"/>
</dbReference>
<dbReference type="InterPro" id="IPR018983">
    <property type="entry name" value="U3_snoRNA-assocProt_15_C"/>
</dbReference>
<evidence type="ECO:0000313" key="1">
    <source>
        <dbReference type="EMBL" id="RUP43652.1"/>
    </source>
</evidence>
<dbReference type="EMBL" id="RBNI01010564">
    <property type="protein sequence ID" value="RUP43652.1"/>
    <property type="molecule type" value="Genomic_DNA"/>
</dbReference>
<dbReference type="InterPro" id="IPR036322">
    <property type="entry name" value="WD40_repeat_dom_sf"/>
</dbReference>